<organism evidence="1 2">
    <name type="scientific">Hyalomma asiaticum</name>
    <name type="common">Tick</name>
    <dbReference type="NCBI Taxonomy" id="266040"/>
    <lineage>
        <taxon>Eukaryota</taxon>
        <taxon>Metazoa</taxon>
        <taxon>Ecdysozoa</taxon>
        <taxon>Arthropoda</taxon>
        <taxon>Chelicerata</taxon>
        <taxon>Arachnida</taxon>
        <taxon>Acari</taxon>
        <taxon>Parasitiformes</taxon>
        <taxon>Ixodida</taxon>
        <taxon>Ixodoidea</taxon>
        <taxon>Ixodidae</taxon>
        <taxon>Hyalomminae</taxon>
        <taxon>Hyalomma</taxon>
    </lineage>
</organism>
<evidence type="ECO:0000313" key="2">
    <source>
        <dbReference type="Proteomes" id="UP000821845"/>
    </source>
</evidence>
<protein>
    <submittedName>
        <fullName evidence="1">Uncharacterized protein</fullName>
    </submittedName>
</protein>
<evidence type="ECO:0000313" key="1">
    <source>
        <dbReference type="EMBL" id="KAH6924677.1"/>
    </source>
</evidence>
<comment type="caution">
    <text evidence="1">The sequence shown here is derived from an EMBL/GenBank/DDBJ whole genome shotgun (WGS) entry which is preliminary data.</text>
</comment>
<name>A0ACB7RNY4_HYAAI</name>
<proteinExistence type="predicted"/>
<keyword evidence="2" id="KW-1185">Reference proteome</keyword>
<reference evidence="1" key="1">
    <citation type="submission" date="2020-05" db="EMBL/GenBank/DDBJ databases">
        <title>Large-scale comparative analyses of tick genomes elucidate their genetic diversity and vector capacities.</title>
        <authorList>
            <person name="Jia N."/>
            <person name="Wang J."/>
            <person name="Shi W."/>
            <person name="Du L."/>
            <person name="Sun Y."/>
            <person name="Zhan W."/>
            <person name="Jiang J."/>
            <person name="Wang Q."/>
            <person name="Zhang B."/>
            <person name="Ji P."/>
            <person name="Sakyi L.B."/>
            <person name="Cui X."/>
            <person name="Yuan T."/>
            <person name="Jiang B."/>
            <person name="Yang W."/>
            <person name="Lam T.T.-Y."/>
            <person name="Chang Q."/>
            <person name="Ding S."/>
            <person name="Wang X."/>
            <person name="Zhu J."/>
            <person name="Ruan X."/>
            <person name="Zhao L."/>
            <person name="Wei J."/>
            <person name="Que T."/>
            <person name="Du C."/>
            <person name="Cheng J."/>
            <person name="Dai P."/>
            <person name="Han X."/>
            <person name="Huang E."/>
            <person name="Gao Y."/>
            <person name="Liu J."/>
            <person name="Shao H."/>
            <person name="Ye R."/>
            <person name="Li L."/>
            <person name="Wei W."/>
            <person name="Wang X."/>
            <person name="Wang C."/>
            <person name="Yang T."/>
            <person name="Huo Q."/>
            <person name="Li W."/>
            <person name="Guo W."/>
            <person name="Chen H."/>
            <person name="Zhou L."/>
            <person name="Ni X."/>
            <person name="Tian J."/>
            <person name="Zhou Y."/>
            <person name="Sheng Y."/>
            <person name="Liu T."/>
            <person name="Pan Y."/>
            <person name="Xia L."/>
            <person name="Li J."/>
            <person name="Zhao F."/>
            <person name="Cao W."/>
        </authorList>
    </citation>
    <scope>NUCLEOTIDE SEQUENCE</scope>
    <source>
        <strain evidence="1">Hyas-2018</strain>
    </source>
</reference>
<sequence>MAGMAWTLHPALFYEKYGTVLVQLWDSGAIGTLFRPVRRLSRSIGDAIAARRRGSAGAEPVVDVQEEPSMLQVTDESVPTSDEAQCRAYCIPGDTTSSPSSSEENELAFQGDVYTQMRRTRRQKERLKKIREARQQFLESSSSGSAKRRRSRRRRQSSFVPSKVRDMLRRDFDGTGTPLTEMEGPAEEPRVIIIDAPDVSSPASPPSELNEDAKGGTPEGGAGIVKRLDVAQLRGDNDSLRKFRAITGRKKASVSPPPGVMSDHSDSATNIDLGAGSSHAITPDELLPDNDSLRMFKEAQEKKGLTSPSVSADSSVQAEPAVELAGEGRPAHMITADELIPDNDSLNKFRATHEGQKGGSPSTSEASGPQESVIDLRGSGRRAHSITPSELRPDNDSLRKFRAAHPGKSTSSPPTPAGVSEQSESQTESQPIAAEGAAGSVAEAHVPDSRGVTVSEGKTLLADGKRKALRKAPGGDTPKDGSSLSKQTTPPEKHALDQFTSRDEVSSSSLKGAKKKTKAAHGDRAQAKKARRKTEKKKSRFSTDAQNSSENTSGMEAICSETTATRSNITTRSSSAASVEGMSERTRPQLQGPDVDGKRGKGTTGTRSSSEALPFGERYAEIPSAPDAVRVSASGTFDVGVKSTRHDQSSAGYSESEDKKEQGFETSLATETGERMEQFEGGHTGTTQGVAVSELAGPTEAEVHESEMLGPTTSAEEITGKHRRKSRSAKWGSRVIKRHRKQLKRHPPVSPGPQKDASPESTSPRPSLPGGTATEGSQWTPSPLSAASHSEGTSGHSSRRHSARRRSKGHGSKGSEGRHGKSRKDSGKKAEAEDASTSRAARADAVLPETTEEVSGSGPPLRSSSTVPTSGVMSETATKGSVPVAQTESGRSGGPSSCGVLSASTTVATPGTANSGSTSRDKPPQGKDVPRQGEEGPSRRNKRLSLWPFRRKQ</sequence>
<accession>A0ACB7RNY4</accession>
<dbReference type="Proteomes" id="UP000821845">
    <property type="component" value="Chromosome 8"/>
</dbReference>
<gene>
    <name evidence="1" type="ORF">HPB50_021818</name>
</gene>
<dbReference type="EMBL" id="CM023488">
    <property type="protein sequence ID" value="KAH6924677.1"/>
    <property type="molecule type" value="Genomic_DNA"/>
</dbReference>